<evidence type="ECO:0000313" key="2">
    <source>
        <dbReference type="Proteomes" id="UP000324748"/>
    </source>
</evidence>
<dbReference type="Proteomes" id="UP000324748">
    <property type="component" value="Unassembled WGS sequence"/>
</dbReference>
<sequence>MAPILVKVTLMCESMDIASDDCSSSGLSRMARRNSSGSYEDATHIACLPSALKKFPSSTISGNHTDHYLNGRFRSNEIEPIVRGITDTLHELPIPNALAHNKVIAINTDLIMMAANQQARIS</sequence>
<protein>
    <submittedName>
        <fullName evidence="1">Uncharacterized protein</fullName>
    </submittedName>
</protein>
<evidence type="ECO:0000313" key="1">
    <source>
        <dbReference type="EMBL" id="KAA1119036.1"/>
    </source>
</evidence>
<accession>A0A5B0R0M8</accession>
<proteinExistence type="predicted"/>
<comment type="caution">
    <text evidence="1">The sequence shown here is derived from an EMBL/GenBank/DDBJ whole genome shotgun (WGS) entry which is preliminary data.</text>
</comment>
<keyword evidence="2" id="KW-1185">Reference proteome</keyword>
<organism evidence="1 2">
    <name type="scientific">Puccinia graminis f. sp. tritici</name>
    <dbReference type="NCBI Taxonomy" id="56615"/>
    <lineage>
        <taxon>Eukaryota</taxon>
        <taxon>Fungi</taxon>
        <taxon>Dikarya</taxon>
        <taxon>Basidiomycota</taxon>
        <taxon>Pucciniomycotina</taxon>
        <taxon>Pucciniomycetes</taxon>
        <taxon>Pucciniales</taxon>
        <taxon>Pucciniaceae</taxon>
        <taxon>Puccinia</taxon>
    </lineage>
</organism>
<dbReference type="EMBL" id="VSWC01000001">
    <property type="protein sequence ID" value="KAA1119036.1"/>
    <property type="molecule type" value="Genomic_DNA"/>
</dbReference>
<gene>
    <name evidence="1" type="ORF">PGT21_013280</name>
</gene>
<name>A0A5B0R0M8_PUCGR</name>
<reference evidence="1 2" key="1">
    <citation type="submission" date="2019-05" db="EMBL/GenBank/DDBJ databases">
        <title>Emergence of the Ug99 lineage of the wheat stem rust pathogen through somatic hybridization.</title>
        <authorList>
            <person name="Li F."/>
            <person name="Upadhyaya N.M."/>
            <person name="Sperschneider J."/>
            <person name="Matny O."/>
            <person name="Nguyen-Phuc H."/>
            <person name="Mago R."/>
            <person name="Raley C."/>
            <person name="Miller M.E."/>
            <person name="Silverstein K.A.T."/>
            <person name="Henningsen E."/>
            <person name="Hirsch C.D."/>
            <person name="Visser B."/>
            <person name="Pretorius Z.A."/>
            <person name="Steffenson B.J."/>
            <person name="Schwessinger B."/>
            <person name="Dodds P.N."/>
            <person name="Figueroa M."/>
        </authorList>
    </citation>
    <scope>NUCLEOTIDE SEQUENCE [LARGE SCALE GENOMIC DNA]</scope>
    <source>
        <strain evidence="1">21-0</strain>
    </source>
</reference>
<dbReference type="AlphaFoldDB" id="A0A5B0R0M8"/>